<dbReference type="InterPro" id="IPR032623">
    <property type="entry name" value="FecR_N"/>
</dbReference>
<dbReference type="PANTHER" id="PTHR30273">
    <property type="entry name" value="PERIPLASMIC SIGNAL SENSOR AND SIGMA FACTOR ACTIVATOR FECR-RELATED"/>
    <property type="match status" value="1"/>
</dbReference>
<dbReference type="PANTHER" id="PTHR30273:SF2">
    <property type="entry name" value="PROTEIN FECR"/>
    <property type="match status" value="1"/>
</dbReference>
<dbReference type="EMBL" id="CP071520">
    <property type="protein sequence ID" value="QSX95733.1"/>
    <property type="molecule type" value="Genomic_DNA"/>
</dbReference>
<evidence type="ECO:0000313" key="3">
    <source>
        <dbReference type="EMBL" id="QSX95733.1"/>
    </source>
</evidence>
<dbReference type="InterPro" id="IPR012373">
    <property type="entry name" value="Ferrdict_sens_TM"/>
</dbReference>
<dbReference type="Proteomes" id="UP000662821">
    <property type="component" value="Chromosome"/>
</dbReference>
<reference evidence="3 4" key="1">
    <citation type="submission" date="2021-03" db="EMBL/GenBank/DDBJ databases">
        <title>Draft genome sequence of Janthinobacterium sp. strain PLB02 isolated from infected primmorphs (Lubomirskia baicalensis).</title>
        <authorList>
            <person name="Chernogor L.I."/>
            <person name="Belikov S.I."/>
            <person name="Petrushin I.S."/>
        </authorList>
    </citation>
    <scope>NUCLEOTIDE SEQUENCE [LARGE SCALE GENOMIC DNA]</scope>
    <source>
        <strain evidence="3 4">PLB02</strain>
    </source>
</reference>
<dbReference type="PIRSF" id="PIRSF018266">
    <property type="entry name" value="FecR"/>
    <property type="match status" value="1"/>
</dbReference>
<dbReference type="AlphaFoldDB" id="A0AAJ4T4Q3"/>
<dbReference type="GO" id="GO:0016989">
    <property type="term" value="F:sigma factor antagonist activity"/>
    <property type="evidence" value="ECO:0007669"/>
    <property type="project" value="TreeGrafter"/>
</dbReference>
<evidence type="ECO:0000313" key="4">
    <source>
        <dbReference type="Proteomes" id="UP000662821"/>
    </source>
</evidence>
<dbReference type="InterPro" id="IPR006860">
    <property type="entry name" value="FecR"/>
</dbReference>
<dbReference type="Pfam" id="PF16220">
    <property type="entry name" value="DUF4880"/>
    <property type="match status" value="1"/>
</dbReference>
<organism evidence="3 4">
    <name type="scientific">Janthinobacterium lividum</name>
    <dbReference type="NCBI Taxonomy" id="29581"/>
    <lineage>
        <taxon>Bacteria</taxon>
        <taxon>Pseudomonadati</taxon>
        <taxon>Pseudomonadota</taxon>
        <taxon>Betaproteobacteria</taxon>
        <taxon>Burkholderiales</taxon>
        <taxon>Oxalobacteraceae</taxon>
        <taxon>Janthinobacterium</taxon>
    </lineage>
</organism>
<protein>
    <submittedName>
        <fullName evidence="3">FecR domain-containing protein</fullName>
    </submittedName>
</protein>
<accession>A0AAJ4T4Q3</accession>
<evidence type="ECO:0000259" key="2">
    <source>
        <dbReference type="Pfam" id="PF16220"/>
    </source>
</evidence>
<evidence type="ECO:0000259" key="1">
    <source>
        <dbReference type="Pfam" id="PF04773"/>
    </source>
</evidence>
<proteinExistence type="predicted"/>
<feature type="domain" description="FecR N-terminal" evidence="2">
    <location>
        <begin position="27"/>
        <end position="69"/>
    </location>
</feature>
<gene>
    <name evidence="3" type="ORF">J3P46_24300</name>
</gene>
<sequence length="329" mass="35831">MRAAGAGFSGMSAAASPYPPLSRKVARQAVEWYLLEQSGQATPDDLAASAEWRARDPEHARAWNRVQQVSQTAGLLPPDLAVPVLRRPQRRVAVQVLLALMAAPAAWLLVRHEMLADYRSGVGERRVVSLPDGGTLVLNTDSAVDVAYGAGERLLTLRRGEVLVQTRADHAGSRPFIVATCHGRIRALGTRFTVRVDDDSSRVTVLEHAVEITPRAPSATVRTLMAGQQSRFDASHAGLPTPAPLQADAWTHGMLAAQDMRLDAFALELSRYRPGLLRVEPQVAALRLSGAFQLDDTDAVLESLARMLPVDVLYRTPYWVTIAARKKNS</sequence>
<dbReference type="Pfam" id="PF04773">
    <property type="entry name" value="FecR"/>
    <property type="match status" value="1"/>
</dbReference>
<feature type="domain" description="FecR protein" evidence="1">
    <location>
        <begin position="117"/>
        <end position="211"/>
    </location>
</feature>
<name>A0AAJ4T4Q3_9BURK</name>
<dbReference type="Gene3D" id="2.60.120.1440">
    <property type="match status" value="1"/>
</dbReference>